<gene>
    <name evidence="2" type="primary">LOC106818756</name>
</gene>
<protein>
    <submittedName>
        <fullName evidence="2">Uncharacterized protein LOC106818756</fullName>
    </submittedName>
</protein>
<accession>A0ABM1F393</accession>
<sequence length="136" mass="15817">MLLSARPFPPATEIYDQHSAEIRRRSPLAPPLIASGLHHRQRQRHRHRHVSDHPDRVLGSLRRFLHACERQLLCRLMTSSTRRAMEQLALKRSRLLALQQLLKELDNSYETIQKRTCLMNGGMSHSCDYSEMSPGR</sequence>
<evidence type="ECO:0000313" key="1">
    <source>
        <dbReference type="Proteomes" id="UP000695022"/>
    </source>
</evidence>
<dbReference type="Proteomes" id="UP000695022">
    <property type="component" value="Unplaced"/>
</dbReference>
<proteinExistence type="predicted"/>
<name>A0ABM1F393_PRICU</name>
<organism evidence="1 2">
    <name type="scientific">Priapulus caudatus</name>
    <name type="common">Priapulid worm</name>
    <dbReference type="NCBI Taxonomy" id="37621"/>
    <lineage>
        <taxon>Eukaryota</taxon>
        <taxon>Metazoa</taxon>
        <taxon>Ecdysozoa</taxon>
        <taxon>Scalidophora</taxon>
        <taxon>Priapulida</taxon>
        <taxon>Priapulimorpha</taxon>
        <taxon>Priapulimorphida</taxon>
        <taxon>Priapulidae</taxon>
        <taxon>Priapulus</taxon>
    </lineage>
</organism>
<keyword evidence="1" id="KW-1185">Reference proteome</keyword>
<dbReference type="GeneID" id="106818756"/>
<evidence type="ECO:0000313" key="2">
    <source>
        <dbReference type="RefSeq" id="XP_014678914.1"/>
    </source>
</evidence>
<reference evidence="2" key="1">
    <citation type="submission" date="2025-08" db="UniProtKB">
        <authorList>
            <consortium name="RefSeq"/>
        </authorList>
    </citation>
    <scope>IDENTIFICATION</scope>
</reference>
<dbReference type="RefSeq" id="XP_014678914.1">
    <property type="nucleotide sequence ID" value="XM_014823428.1"/>
</dbReference>